<name>A0A4Y2IRW2_ARAVE</name>
<comment type="caution">
    <text evidence="1">The sequence shown here is derived from an EMBL/GenBank/DDBJ whole genome shotgun (WGS) entry which is preliminary data.</text>
</comment>
<protein>
    <submittedName>
        <fullName evidence="1">Uncharacterized protein</fullName>
    </submittedName>
</protein>
<sequence length="95" mass="10287">MCSKYFQGLGIPITLFHSVRRMCGLDGLPTGVLFAINPLPLPYLIGLLSWSCCNMCVSACDVRSGLSYTDVDIPIAAGQTRQVGSFGDLSQKRDE</sequence>
<evidence type="ECO:0000313" key="2">
    <source>
        <dbReference type="Proteomes" id="UP000499080"/>
    </source>
</evidence>
<organism evidence="1 2">
    <name type="scientific">Araneus ventricosus</name>
    <name type="common">Orbweaver spider</name>
    <name type="synonym">Epeira ventricosa</name>
    <dbReference type="NCBI Taxonomy" id="182803"/>
    <lineage>
        <taxon>Eukaryota</taxon>
        <taxon>Metazoa</taxon>
        <taxon>Ecdysozoa</taxon>
        <taxon>Arthropoda</taxon>
        <taxon>Chelicerata</taxon>
        <taxon>Arachnida</taxon>
        <taxon>Araneae</taxon>
        <taxon>Araneomorphae</taxon>
        <taxon>Entelegynae</taxon>
        <taxon>Araneoidea</taxon>
        <taxon>Araneidae</taxon>
        <taxon>Araneus</taxon>
    </lineage>
</organism>
<keyword evidence="2" id="KW-1185">Reference proteome</keyword>
<dbReference type="AlphaFoldDB" id="A0A4Y2IRW2"/>
<dbReference type="EMBL" id="BGPR01002880">
    <property type="protein sequence ID" value="GBM80395.1"/>
    <property type="molecule type" value="Genomic_DNA"/>
</dbReference>
<reference evidence="1 2" key="1">
    <citation type="journal article" date="2019" name="Sci. Rep.">
        <title>Orb-weaving spider Araneus ventricosus genome elucidates the spidroin gene catalogue.</title>
        <authorList>
            <person name="Kono N."/>
            <person name="Nakamura H."/>
            <person name="Ohtoshi R."/>
            <person name="Moran D.A.P."/>
            <person name="Shinohara A."/>
            <person name="Yoshida Y."/>
            <person name="Fujiwara M."/>
            <person name="Mori M."/>
            <person name="Tomita M."/>
            <person name="Arakawa K."/>
        </authorList>
    </citation>
    <scope>NUCLEOTIDE SEQUENCE [LARGE SCALE GENOMIC DNA]</scope>
</reference>
<dbReference type="Proteomes" id="UP000499080">
    <property type="component" value="Unassembled WGS sequence"/>
</dbReference>
<evidence type="ECO:0000313" key="1">
    <source>
        <dbReference type="EMBL" id="GBM80395.1"/>
    </source>
</evidence>
<accession>A0A4Y2IRW2</accession>
<proteinExistence type="predicted"/>
<gene>
    <name evidence="1" type="ORF">AVEN_28797_1</name>
</gene>